<keyword evidence="14" id="KW-1185">Reference proteome</keyword>
<dbReference type="GO" id="GO:0016887">
    <property type="term" value="F:ATP hydrolysis activity"/>
    <property type="evidence" value="ECO:0007669"/>
    <property type="project" value="InterPro"/>
</dbReference>
<feature type="transmembrane region" description="Helical" evidence="10">
    <location>
        <begin position="123"/>
        <end position="142"/>
    </location>
</feature>
<dbReference type="InterPro" id="IPR003593">
    <property type="entry name" value="AAA+_ATPase"/>
</dbReference>
<evidence type="ECO:0000256" key="10">
    <source>
        <dbReference type="SAM" id="Phobius"/>
    </source>
</evidence>
<evidence type="ECO:0000313" key="14">
    <source>
        <dbReference type="Proteomes" id="UP000794436"/>
    </source>
</evidence>
<dbReference type="Gene3D" id="1.20.1560.10">
    <property type="entry name" value="ABC transporter type 1, transmembrane domain"/>
    <property type="match status" value="2"/>
</dbReference>
<feature type="transmembrane region" description="Helical" evidence="10">
    <location>
        <begin position="263"/>
        <end position="280"/>
    </location>
</feature>
<dbReference type="CDD" id="cd18579">
    <property type="entry name" value="ABC_6TM_ABCC_D1"/>
    <property type="match status" value="1"/>
</dbReference>
<feature type="domain" description="ABC transmembrane type-1" evidence="12">
    <location>
        <begin position="123"/>
        <end position="405"/>
    </location>
</feature>
<dbReference type="InterPro" id="IPR044746">
    <property type="entry name" value="ABCC_6TM_D1"/>
</dbReference>
<feature type="transmembrane region" description="Helical" evidence="10">
    <location>
        <begin position="872"/>
        <end position="892"/>
    </location>
</feature>
<dbReference type="PROSITE" id="PS00211">
    <property type="entry name" value="ABC_TRANSPORTER_1"/>
    <property type="match status" value="2"/>
</dbReference>
<dbReference type="InterPro" id="IPR017871">
    <property type="entry name" value="ABC_transporter-like_CS"/>
</dbReference>
<dbReference type="PANTHER" id="PTHR24223:SF443">
    <property type="entry name" value="MULTIDRUG-RESISTANCE LIKE PROTEIN 1, ISOFORM I"/>
    <property type="match status" value="1"/>
</dbReference>
<comment type="subcellular location">
    <subcellularLocation>
        <location evidence="1">Vacuole membrane</location>
        <topology evidence="1">Multi-pass membrane protein</topology>
    </subcellularLocation>
</comment>
<dbReference type="InterPro" id="IPR003439">
    <property type="entry name" value="ABC_transporter-like_ATP-bd"/>
</dbReference>
<feature type="transmembrane region" description="Helical" evidence="10">
    <location>
        <begin position="732"/>
        <end position="756"/>
    </location>
</feature>
<evidence type="ECO:0000256" key="3">
    <source>
        <dbReference type="ARBA" id="ARBA00022692"/>
    </source>
</evidence>
<dbReference type="CDD" id="cd03250">
    <property type="entry name" value="ABCC_MRP_domain1"/>
    <property type="match status" value="1"/>
</dbReference>
<dbReference type="Pfam" id="PF00005">
    <property type="entry name" value="ABC_tran"/>
    <property type="match status" value="2"/>
</dbReference>
<keyword evidence="8 10" id="KW-0472">Membrane</keyword>
<keyword evidence="2" id="KW-0813">Transport</keyword>
<keyword evidence="7 10" id="KW-1133">Transmembrane helix</keyword>
<keyword evidence="6" id="KW-0067">ATP-binding</keyword>
<evidence type="ECO:0000313" key="13">
    <source>
        <dbReference type="EMBL" id="TMW54988.1"/>
    </source>
</evidence>
<dbReference type="FunFam" id="3.40.50.300:FF:000997">
    <property type="entry name" value="Multidrug resistance-associated protein 1"/>
    <property type="match status" value="1"/>
</dbReference>
<feature type="compositionally biased region" description="Basic and acidic residues" evidence="9">
    <location>
        <begin position="692"/>
        <end position="703"/>
    </location>
</feature>
<dbReference type="SUPFAM" id="SSF52540">
    <property type="entry name" value="P-loop containing nucleoside triphosphate hydrolases"/>
    <property type="match status" value="2"/>
</dbReference>
<dbReference type="PROSITE" id="PS50929">
    <property type="entry name" value="ABC_TM1F"/>
    <property type="match status" value="2"/>
</dbReference>
<organism evidence="13 14">
    <name type="scientific">Pythium oligandrum</name>
    <name type="common">Mycoparasitic fungus</name>
    <dbReference type="NCBI Taxonomy" id="41045"/>
    <lineage>
        <taxon>Eukaryota</taxon>
        <taxon>Sar</taxon>
        <taxon>Stramenopiles</taxon>
        <taxon>Oomycota</taxon>
        <taxon>Peronosporomycetes</taxon>
        <taxon>Pythiales</taxon>
        <taxon>Pythiaceae</taxon>
        <taxon>Pythium</taxon>
    </lineage>
</organism>
<evidence type="ECO:0000256" key="6">
    <source>
        <dbReference type="ARBA" id="ARBA00022840"/>
    </source>
</evidence>
<dbReference type="CDD" id="cd18580">
    <property type="entry name" value="ABC_6TM_ABCC_D2"/>
    <property type="match status" value="1"/>
</dbReference>
<feature type="transmembrane region" description="Helical" evidence="10">
    <location>
        <begin position="776"/>
        <end position="794"/>
    </location>
</feature>
<dbReference type="EMBL" id="SPLM01000151">
    <property type="protein sequence ID" value="TMW54988.1"/>
    <property type="molecule type" value="Genomic_DNA"/>
</dbReference>
<dbReference type="FunFam" id="3.40.50.300:FF:000163">
    <property type="entry name" value="Multidrug resistance-associated protein member 4"/>
    <property type="match status" value="1"/>
</dbReference>
<gene>
    <name evidence="13" type="ORF">Poli38472_014759</name>
</gene>
<dbReference type="Proteomes" id="UP000794436">
    <property type="component" value="Unassembled WGS sequence"/>
</dbReference>
<dbReference type="InterPro" id="IPR011527">
    <property type="entry name" value="ABC1_TM_dom"/>
</dbReference>
<proteinExistence type="predicted"/>
<evidence type="ECO:0000256" key="4">
    <source>
        <dbReference type="ARBA" id="ARBA00022737"/>
    </source>
</evidence>
<evidence type="ECO:0000256" key="5">
    <source>
        <dbReference type="ARBA" id="ARBA00022741"/>
    </source>
</evidence>
<evidence type="ECO:0000256" key="9">
    <source>
        <dbReference type="SAM" id="MobiDB-lite"/>
    </source>
</evidence>
<dbReference type="PANTHER" id="PTHR24223">
    <property type="entry name" value="ATP-BINDING CASSETTE SUB-FAMILY C"/>
    <property type="match status" value="1"/>
</dbReference>
<evidence type="ECO:0000256" key="2">
    <source>
        <dbReference type="ARBA" id="ARBA00022448"/>
    </source>
</evidence>
<evidence type="ECO:0000259" key="12">
    <source>
        <dbReference type="PROSITE" id="PS50929"/>
    </source>
</evidence>
<dbReference type="GO" id="GO:0005524">
    <property type="term" value="F:ATP binding"/>
    <property type="evidence" value="ECO:0007669"/>
    <property type="project" value="UniProtKB-KW"/>
</dbReference>
<reference evidence="13" key="1">
    <citation type="submission" date="2019-03" db="EMBL/GenBank/DDBJ databases">
        <title>Long read genome sequence of the mycoparasitic Pythium oligandrum ATCC 38472 isolated from sugarbeet rhizosphere.</title>
        <authorList>
            <person name="Gaulin E."/>
        </authorList>
    </citation>
    <scope>NUCLEOTIDE SEQUENCE</scope>
    <source>
        <strain evidence="13">ATCC 38472_TT</strain>
    </source>
</reference>
<dbReference type="InterPro" id="IPR044726">
    <property type="entry name" value="ABCC_6TM_D2"/>
</dbReference>
<dbReference type="GO" id="GO:0005774">
    <property type="term" value="C:vacuolar membrane"/>
    <property type="evidence" value="ECO:0007669"/>
    <property type="project" value="UniProtKB-SubCell"/>
</dbReference>
<dbReference type="PROSITE" id="PS50893">
    <property type="entry name" value="ABC_TRANSPORTER_2"/>
    <property type="match status" value="2"/>
</dbReference>
<keyword evidence="5" id="KW-0547">Nucleotide-binding</keyword>
<dbReference type="SUPFAM" id="SSF90123">
    <property type="entry name" value="ABC transporter transmembrane region"/>
    <property type="match status" value="2"/>
</dbReference>
<evidence type="ECO:0000259" key="11">
    <source>
        <dbReference type="PROSITE" id="PS50893"/>
    </source>
</evidence>
<evidence type="ECO:0000256" key="8">
    <source>
        <dbReference type="ARBA" id="ARBA00023136"/>
    </source>
</evidence>
<dbReference type="FunFam" id="1.20.1560.10:FF:000063">
    <property type="entry name" value="Multidrug resistance protein ABC transporter"/>
    <property type="match status" value="1"/>
</dbReference>
<dbReference type="Pfam" id="PF00664">
    <property type="entry name" value="ABC_membrane"/>
    <property type="match status" value="2"/>
</dbReference>
<evidence type="ECO:0000256" key="7">
    <source>
        <dbReference type="ARBA" id="ARBA00022989"/>
    </source>
</evidence>
<dbReference type="InterPro" id="IPR050173">
    <property type="entry name" value="ABC_transporter_C-like"/>
</dbReference>
<dbReference type="Gene3D" id="3.40.50.300">
    <property type="entry name" value="P-loop containing nucleotide triphosphate hydrolases"/>
    <property type="match status" value="2"/>
</dbReference>
<feature type="domain" description="ABC transmembrane type-1" evidence="12">
    <location>
        <begin position="738"/>
        <end position="1015"/>
    </location>
</feature>
<comment type="caution">
    <text evidence="13">The sequence shown here is derived from an EMBL/GenBank/DDBJ whole genome shotgun (WGS) entry which is preliminary data.</text>
</comment>
<protein>
    <submittedName>
        <fullName evidence="13">Uncharacterized protein</fullName>
    </submittedName>
</protein>
<dbReference type="GO" id="GO:0140359">
    <property type="term" value="F:ABC-type transporter activity"/>
    <property type="evidence" value="ECO:0007669"/>
    <property type="project" value="InterPro"/>
</dbReference>
<feature type="transmembrane region" description="Helical" evidence="10">
    <location>
        <begin position="845"/>
        <end position="866"/>
    </location>
</feature>
<dbReference type="InterPro" id="IPR027417">
    <property type="entry name" value="P-loop_NTPase"/>
</dbReference>
<dbReference type="SMART" id="SM00382">
    <property type="entry name" value="AAA"/>
    <property type="match status" value="2"/>
</dbReference>
<keyword evidence="3 10" id="KW-0812">Transmembrane</keyword>
<feature type="region of interest" description="Disordered" evidence="9">
    <location>
        <begin position="657"/>
        <end position="703"/>
    </location>
</feature>
<dbReference type="OrthoDB" id="6500128at2759"/>
<evidence type="ECO:0000256" key="1">
    <source>
        <dbReference type="ARBA" id="ARBA00004128"/>
    </source>
</evidence>
<name>A0A8K1FDL3_PYTOL</name>
<accession>A0A8K1FDL3</accession>
<dbReference type="InterPro" id="IPR036640">
    <property type="entry name" value="ABC1_TM_sf"/>
</dbReference>
<feature type="transmembrane region" description="Helical" evidence="10">
    <location>
        <begin position="814"/>
        <end position="833"/>
    </location>
</feature>
<keyword evidence="4" id="KW-0677">Repeat</keyword>
<feature type="transmembrane region" description="Helical" evidence="10">
    <location>
        <begin position="162"/>
        <end position="185"/>
    </location>
</feature>
<feature type="transmembrane region" description="Helical" evidence="10">
    <location>
        <begin position="346"/>
        <end position="370"/>
    </location>
</feature>
<feature type="transmembrane region" description="Helical" evidence="10">
    <location>
        <begin position="235"/>
        <end position="257"/>
    </location>
</feature>
<sequence>MPRNKHVQAPNERVFHELQSPRQNDLTVASDAHSSPLERANVLSFVTSWWIQPLIKRGYREPLQETDVWDLPRADQSHALHERFATAWAQERRRFKATKSQDETQSPRFYWALWATTKHQMTLATAMLVLYAACSLFQPMLIKAVINYLDGQDNMFGIDSGYGLALLLTLTAFIGSTAINFGYFLSGRAGSNARMIIINAVYQKILRLSATARRTMNAGEIITLASVDSERVFEAFVIGFWSVLSPVILFVLCILLGWQMDVYVGLAAAVTVTVIMYLGLTTSRALGGYRNRISSLSAERVKMTNELLQGIRVIKLYGWEDAIQDKIQLVREQEVALMRRYNYLRLYNAVVLFLAPTLVNAVCFLVYVLMGNKIDIPTAFVVLALTNACRMPFSVFSNASVYTAESITSVRRIGEFLLAGEVEDHRDVLTLTQPAITLQDASFQWTLDASRPTLDNINLSIVPGTLTVVVGSVGSGKSSLVNAILGEMLQTHGQRTITGDFSYASQQPWIQNQTLRENILFGQPYDAAHYERVVQACQLLPDFEMLEQGDATEIGERGINLSGGQKARVSVARAIYRVRHCDFLVLDDPLSALDVHVANAVFVDGLNGLAKEKTRILVLNSHYHFLAAADRILVLQDGRIVGDGTLAELRGEFPFLGSSPRSKTTDSDEDDEGEANSATQKAHGGKWDQQSADDKSESKTTKKLVADEDRSVGSVTTQTYIKYLSSCGWNGYVVASTIIALFALTQVALFFSDWFVSRWSEGSYRQTLDEYQSMGIYIGIIVIATVFASTRSLYYTEMCMRCSENLHAKYLRKVVLAPVTAFFDVTPVGRILNRFSRDLDQVDNPLPFFSMWMVMYVFQITAALLVCGVANPYLLILYVPLGFGFVFVTRYYQSTARELKRLDSISRSPFLNLVSETIQGIETIRSCKMTSTFERRCHDLLDANGKCFFLFQTASRWFAMRSEWLIATILGGVAILAVATKSSIGAAVAGLSLTYATQLTISFQRMIGLATMTENIMTCFERIAFYDTLDEEGYLMSHKHTTSTAVEAQWPRTGAITFENVTMRYRPELELVLKDVSFTVKSGEKIGVCGRTGSGKSSLMSVLFRIVECASGRVLIDGVDISTLSVLALRSRLTIIPQDPMLFSGSLRVNLDPFDEKTDAELWDVLKKVHLFDVVQQWGRGLEYEVAEKGDNLSVGQRQLLCIARALIRQSKVVVMDEATANVDQESDKLIQLTVQESFAGTDTTVLCIAHRLETIMHSDKILVLDAGCVVEYDSPEVLLGKPGGFFQSLVDSSRTIDRIDLRET</sequence>
<dbReference type="CDD" id="cd03244">
    <property type="entry name" value="ABCC_MRP_domain2"/>
    <property type="match status" value="1"/>
</dbReference>
<feature type="domain" description="ABC transporter" evidence="11">
    <location>
        <begin position="436"/>
        <end position="662"/>
    </location>
</feature>
<feature type="domain" description="ABC transporter" evidence="11">
    <location>
        <begin position="1056"/>
        <end position="1292"/>
    </location>
</feature>